<keyword evidence="3" id="KW-1185">Reference proteome</keyword>
<dbReference type="Proteomes" id="UP001152622">
    <property type="component" value="Chromosome 12"/>
</dbReference>
<protein>
    <recommendedName>
        <fullName evidence="4">Secreted protein</fullName>
    </recommendedName>
</protein>
<evidence type="ECO:0008006" key="4">
    <source>
        <dbReference type="Google" id="ProtNLM"/>
    </source>
</evidence>
<evidence type="ECO:0000256" key="1">
    <source>
        <dbReference type="SAM" id="SignalP"/>
    </source>
</evidence>
<feature type="chain" id="PRO_5040436225" description="Secreted protein" evidence="1">
    <location>
        <begin position="22"/>
        <end position="92"/>
    </location>
</feature>
<name>A0A9Q1ETE5_SYNKA</name>
<evidence type="ECO:0000313" key="3">
    <source>
        <dbReference type="Proteomes" id="UP001152622"/>
    </source>
</evidence>
<gene>
    <name evidence="2" type="ORF">SKAU_G00288710</name>
</gene>
<keyword evidence="1" id="KW-0732">Signal</keyword>
<accession>A0A9Q1ETE5</accession>
<organism evidence="2 3">
    <name type="scientific">Synaphobranchus kaupii</name>
    <name type="common">Kaup's arrowtooth eel</name>
    <dbReference type="NCBI Taxonomy" id="118154"/>
    <lineage>
        <taxon>Eukaryota</taxon>
        <taxon>Metazoa</taxon>
        <taxon>Chordata</taxon>
        <taxon>Craniata</taxon>
        <taxon>Vertebrata</taxon>
        <taxon>Euteleostomi</taxon>
        <taxon>Actinopterygii</taxon>
        <taxon>Neopterygii</taxon>
        <taxon>Teleostei</taxon>
        <taxon>Anguilliformes</taxon>
        <taxon>Synaphobranchidae</taxon>
        <taxon>Synaphobranchus</taxon>
    </lineage>
</organism>
<proteinExistence type="predicted"/>
<reference evidence="2" key="1">
    <citation type="journal article" date="2023" name="Science">
        <title>Genome structures resolve the early diversification of teleost fishes.</title>
        <authorList>
            <person name="Parey E."/>
            <person name="Louis A."/>
            <person name="Montfort J."/>
            <person name="Bouchez O."/>
            <person name="Roques C."/>
            <person name="Iampietro C."/>
            <person name="Lluch J."/>
            <person name="Castinel A."/>
            <person name="Donnadieu C."/>
            <person name="Desvignes T."/>
            <person name="Floi Bucao C."/>
            <person name="Jouanno E."/>
            <person name="Wen M."/>
            <person name="Mejri S."/>
            <person name="Dirks R."/>
            <person name="Jansen H."/>
            <person name="Henkel C."/>
            <person name="Chen W.J."/>
            <person name="Zahm M."/>
            <person name="Cabau C."/>
            <person name="Klopp C."/>
            <person name="Thompson A.W."/>
            <person name="Robinson-Rechavi M."/>
            <person name="Braasch I."/>
            <person name="Lecointre G."/>
            <person name="Bobe J."/>
            <person name="Postlethwait J.H."/>
            <person name="Berthelot C."/>
            <person name="Roest Crollius H."/>
            <person name="Guiguen Y."/>
        </authorList>
    </citation>
    <scope>NUCLEOTIDE SEQUENCE</scope>
    <source>
        <strain evidence="2">WJC10195</strain>
    </source>
</reference>
<comment type="caution">
    <text evidence="2">The sequence shown here is derived from an EMBL/GenBank/DDBJ whole genome shotgun (WGS) entry which is preliminary data.</text>
</comment>
<feature type="signal peptide" evidence="1">
    <location>
        <begin position="1"/>
        <end position="21"/>
    </location>
</feature>
<evidence type="ECO:0000313" key="2">
    <source>
        <dbReference type="EMBL" id="KAJ8344678.1"/>
    </source>
</evidence>
<dbReference type="AlphaFoldDB" id="A0A9Q1ETE5"/>
<sequence length="92" mass="10668">MRCSVRMLSIVLVFVIDDNHANVNLHDPEPVSQLMVRPLLLLIRTMVSQLEPGLAMEASTIGYLLGRVEPMKWRGGCFQKLFMRWHSMERQE</sequence>
<dbReference type="EMBL" id="JAINUF010000012">
    <property type="protein sequence ID" value="KAJ8344678.1"/>
    <property type="molecule type" value="Genomic_DNA"/>
</dbReference>